<keyword evidence="3" id="KW-1133">Transmembrane helix</keyword>
<dbReference type="InterPro" id="IPR022385">
    <property type="entry name" value="Rhs_assc_core"/>
</dbReference>
<keyword evidence="7" id="KW-1185">Reference proteome</keyword>
<evidence type="ECO:0000256" key="4">
    <source>
        <dbReference type="SAM" id="SignalP"/>
    </source>
</evidence>
<evidence type="ECO:0000313" key="7">
    <source>
        <dbReference type="Proteomes" id="UP000557392"/>
    </source>
</evidence>
<accession>A0A7W6JX62</accession>
<dbReference type="Pfam" id="PF25023">
    <property type="entry name" value="TEN_YD-shell"/>
    <property type="match status" value="1"/>
</dbReference>
<proteinExistence type="predicted"/>
<dbReference type="Proteomes" id="UP000557392">
    <property type="component" value="Unassembled WGS sequence"/>
</dbReference>
<dbReference type="Gene3D" id="2.180.10.10">
    <property type="entry name" value="RHS repeat-associated core"/>
    <property type="match status" value="3"/>
</dbReference>
<feature type="domain" description="Teneurin-like YD-shell" evidence="5">
    <location>
        <begin position="409"/>
        <end position="691"/>
    </location>
</feature>
<dbReference type="EMBL" id="JACIEH010000003">
    <property type="protein sequence ID" value="MBB4100216.1"/>
    <property type="molecule type" value="Genomic_DNA"/>
</dbReference>
<evidence type="ECO:0000313" key="6">
    <source>
        <dbReference type="EMBL" id="MBB4100216.1"/>
    </source>
</evidence>
<dbReference type="InterPro" id="IPR056823">
    <property type="entry name" value="TEN-like_YD-shell"/>
</dbReference>
<dbReference type="PANTHER" id="PTHR32305">
    <property type="match status" value="1"/>
</dbReference>
<dbReference type="InterPro" id="IPR031325">
    <property type="entry name" value="RHS_repeat"/>
</dbReference>
<dbReference type="NCBIfam" id="TIGR03696">
    <property type="entry name" value="Rhs_assc_core"/>
    <property type="match status" value="1"/>
</dbReference>
<evidence type="ECO:0000259" key="5">
    <source>
        <dbReference type="Pfam" id="PF25023"/>
    </source>
</evidence>
<keyword evidence="4" id="KW-0732">Signal</keyword>
<protein>
    <submittedName>
        <fullName evidence="6">RHS repeat-associated protein</fullName>
    </submittedName>
</protein>
<keyword evidence="3" id="KW-0472">Membrane</keyword>
<dbReference type="Pfam" id="PF05593">
    <property type="entry name" value="RHS_repeat"/>
    <property type="match status" value="1"/>
</dbReference>
<dbReference type="PANTHER" id="PTHR32305:SF15">
    <property type="entry name" value="PROTEIN RHSA-RELATED"/>
    <property type="match status" value="1"/>
</dbReference>
<dbReference type="RefSeq" id="WP_183999530.1">
    <property type="nucleotide sequence ID" value="NZ_JACIEH010000003.1"/>
</dbReference>
<feature type="chain" id="PRO_5031155022" evidence="4">
    <location>
        <begin position="23"/>
        <end position="861"/>
    </location>
</feature>
<evidence type="ECO:0000256" key="3">
    <source>
        <dbReference type="SAM" id="Phobius"/>
    </source>
</evidence>
<comment type="caution">
    <text evidence="6">The sequence shown here is derived from an EMBL/GenBank/DDBJ whole genome shotgun (WGS) entry which is preliminary data.</text>
</comment>
<dbReference type="AlphaFoldDB" id="A0A7W6JX62"/>
<evidence type="ECO:0000256" key="2">
    <source>
        <dbReference type="SAM" id="MobiDB-lite"/>
    </source>
</evidence>
<organism evidence="6 7">
    <name type="scientific">Sphingomonas kyeonggiensis</name>
    <dbReference type="NCBI Taxonomy" id="1268553"/>
    <lineage>
        <taxon>Bacteria</taxon>
        <taxon>Pseudomonadati</taxon>
        <taxon>Pseudomonadota</taxon>
        <taxon>Alphaproteobacteria</taxon>
        <taxon>Sphingomonadales</taxon>
        <taxon>Sphingomonadaceae</taxon>
        <taxon>Sphingomonas</taxon>
    </lineage>
</organism>
<dbReference type="InterPro" id="IPR050708">
    <property type="entry name" value="T6SS_VgrG/RHS"/>
</dbReference>
<feature type="signal peptide" evidence="4">
    <location>
        <begin position="1"/>
        <end position="22"/>
    </location>
</feature>
<feature type="region of interest" description="Disordered" evidence="2">
    <location>
        <begin position="765"/>
        <end position="787"/>
    </location>
</feature>
<gene>
    <name evidence="6" type="ORF">GGR46_003788</name>
</gene>
<keyword evidence="1" id="KW-0677">Repeat</keyword>
<reference evidence="6 7" key="1">
    <citation type="submission" date="2020-08" db="EMBL/GenBank/DDBJ databases">
        <title>Genomic Encyclopedia of Type Strains, Phase IV (KMG-IV): sequencing the most valuable type-strain genomes for metagenomic binning, comparative biology and taxonomic classification.</title>
        <authorList>
            <person name="Goeker M."/>
        </authorList>
    </citation>
    <scope>NUCLEOTIDE SEQUENCE [LARGE SCALE GENOMIC DNA]</scope>
    <source>
        <strain evidence="6 7">DSM 101806</strain>
    </source>
</reference>
<keyword evidence="3" id="KW-0812">Transmembrane</keyword>
<evidence type="ECO:0000256" key="1">
    <source>
        <dbReference type="ARBA" id="ARBA00022737"/>
    </source>
</evidence>
<feature type="transmembrane region" description="Helical" evidence="3">
    <location>
        <begin position="839"/>
        <end position="859"/>
    </location>
</feature>
<sequence length="861" mass="91390">MLLRKLGWLMGLVALAPLPAQAQSSPSAFTSYARYDGAGRVTGEIEADPDGSGPLGYPAVRNTYDTVGRVTRVENGQLTSWPGETAPAAWSGFTVLSQVDTEYDGFDHKLRETSSSGGVAYQLTQYGYDAEGRVECVAVRMNPAAFGSLPDACSLGTQGSDGPDRITRNVYNDAGELVQIRRAVGTAIEQAYATYSYTPNGKRQYVIDANGNRGQLLYDGFDRQAQWQFPSPSAPGGFNPATPASALASAGAVNANDREEYGYDANGNRTSLRKRDGRTLLFGYDALNRVAWKLVPDGCVAGYACTNVPSSMTRDVYYSYDARGLQTAARFDNPSGGDAVTNAYDGFGRLASSTTSMGGVSRTIGFQYDADGNRIQLTYPDGNFAGYHYDSLDRLDTAGVNTTGNLLLRTYDASGHLAQNLSGSWTYYSYDPIGRLTGQNEAIGGGGVNTVLGYNPASQITSRTRSNSAYAFSGYASANRGYSVNGLNQYGSAGGVAFGYDSNGNLTASGSIAYTYDAENRLVVASTGANLVYDPLGRLFQTSGGGFPVTQFLYAGDEIVAEYDSAGSMLKRYVHGAGEDDPLAWFDGAALGASGWSNAHLPKTDHQGSIIAWVDWGGSLTQINSYDEYGIPAAANIGRFQYTGQAWLPELGMYYYKARIYSPTLGRFLQTDPVGYDDQINLYAYVGNDPVNRTDPTGNEQRELEMPLAVEIGAAALAQAPKPADEITVTGTRLTPETYLPASPGQFSSLLNFPTDTIVVTAAAYGDRSDPGGKKKKKGGGRGGRQGTCVGIGGQRCGAPVSAGGVSDEYPGVCGQCLDREKKGPFARPEGMPDNTNSWRAATLGTIIIVVAAIILLPVGI</sequence>
<name>A0A7W6JX62_9SPHN</name>